<protein>
    <submittedName>
        <fullName evidence="2">Uncharacterized protein</fullName>
    </submittedName>
</protein>
<accession>A0ABQ0Q7F8</accession>
<reference evidence="2" key="1">
    <citation type="submission" date="2013-04" db="EMBL/GenBank/DDBJ databases">
        <title>The genome sequencing project of 58 acetic acid bacteria.</title>
        <authorList>
            <person name="Okamoto-Kainuma A."/>
            <person name="Ishikawa M."/>
            <person name="Umino S."/>
            <person name="Koizumi Y."/>
            <person name="Shiwa Y."/>
            <person name="Yoshikawa H."/>
            <person name="Matsutani M."/>
            <person name="Matsushita K."/>
        </authorList>
    </citation>
    <scope>NUCLEOTIDE SEQUENCE</scope>
    <source>
        <strain evidence="2">NRIC 0228</strain>
    </source>
</reference>
<dbReference type="Proteomes" id="UP001061070">
    <property type="component" value="Unassembled WGS sequence"/>
</dbReference>
<evidence type="ECO:0000256" key="1">
    <source>
        <dbReference type="SAM" id="SignalP"/>
    </source>
</evidence>
<keyword evidence="3" id="KW-1185">Reference proteome</keyword>
<evidence type="ECO:0000313" key="3">
    <source>
        <dbReference type="Proteomes" id="UP001061070"/>
    </source>
</evidence>
<organism evidence="2 3">
    <name type="scientific">Gluconobacter frateurii NRIC 0228</name>
    <dbReference type="NCBI Taxonomy" id="1307946"/>
    <lineage>
        <taxon>Bacteria</taxon>
        <taxon>Pseudomonadati</taxon>
        <taxon>Pseudomonadota</taxon>
        <taxon>Alphaproteobacteria</taxon>
        <taxon>Acetobacterales</taxon>
        <taxon>Acetobacteraceae</taxon>
        <taxon>Gluconobacter</taxon>
    </lineage>
</organism>
<gene>
    <name evidence="2" type="ORF">AA0228_0142</name>
</gene>
<dbReference type="EMBL" id="BAQW01000001">
    <property type="protein sequence ID" value="GBR07828.1"/>
    <property type="molecule type" value="Genomic_DNA"/>
</dbReference>
<feature type="chain" id="PRO_5046612304" evidence="1">
    <location>
        <begin position="43"/>
        <end position="475"/>
    </location>
</feature>
<comment type="caution">
    <text evidence="2">The sequence shown here is derived from an EMBL/GenBank/DDBJ whole genome shotgun (WGS) entry which is preliminary data.</text>
</comment>
<evidence type="ECO:0000313" key="2">
    <source>
        <dbReference type="EMBL" id="GBR07828.1"/>
    </source>
</evidence>
<feature type="signal peptide" evidence="1">
    <location>
        <begin position="1"/>
        <end position="42"/>
    </location>
</feature>
<name>A0ABQ0Q7F8_9PROT</name>
<proteinExistence type="predicted"/>
<keyword evidence="1" id="KW-0732">Signal</keyword>
<sequence length="475" mass="51844">MFIFHFESLSYKIQICRTLLRHSASVSALIPALALGVTSAQAASVDAFTPDMVEEVPGGRPVLHVEDNYGIFEALAHGDEARLQFIQTELAHLIQKEPTFSHKVMLGFCLSAIARLHGDYETSDLLLNTMTSKLGPIADPERTVNPLDFMIEQTRSGNLLLRGHIRGWALLQEKIERQYFKPLRAYYHMPNLEFSNAQPMTLTVPAASIPDQAVRLPFFDTVSFSTMPSTFTQQGVRAAATQVILDGETTCALIGTATLTGLVPEKFVRAHKLRVIGNTNAVSDGSGKISSQEFVLMPSLVLGKTVFLNQLFAVSQGTEIVIGLQQLSQLRHVTITRQGMTYGLHAPFQCTADLITASLRAGYASQWLLPIQQGSHSEMAMVDTGDNNEAVLNVRTSHIPASGEISSDFQETASGRQSSQTATVPAVLSIGAVSITDQIRFTLTATDSVPSALTYGLLKYGSLQFDWPEHKACFN</sequence>